<evidence type="ECO:0000313" key="2">
    <source>
        <dbReference type="EMBL" id="MDH8677782.1"/>
    </source>
</evidence>
<feature type="transmembrane region" description="Helical" evidence="1">
    <location>
        <begin position="48"/>
        <end position="65"/>
    </location>
</feature>
<keyword evidence="1" id="KW-1133">Transmembrane helix</keyword>
<evidence type="ECO:0000256" key="1">
    <source>
        <dbReference type="SAM" id="Phobius"/>
    </source>
</evidence>
<dbReference type="EMBL" id="JARYZI010000003">
    <property type="protein sequence ID" value="MDH8677782.1"/>
    <property type="molecule type" value="Genomic_DNA"/>
</dbReference>
<organism evidence="2 3">
    <name type="scientific">Fusibacter bizertensis</name>
    <dbReference type="NCBI Taxonomy" id="1488331"/>
    <lineage>
        <taxon>Bacteria</taxon>
        <taxon>Bacillati</taxon>
        <taxon>Bacillota</taxon>
        <taxon>Clostridia</taxon>
        <taxon>Eubacteriales</taxon>
        <taxon>Eubacteriales Family XII. Incertae Sedis</taxon>
        <taxon>Fusibacter</taxon>
    </lineage>
</organism>
<gene>
    <name evidence="2" type="ORF">QE109_06465</name>
</gene>
<feature type="transmembrane region" description="Helical" evidence="1">
    <location>
        <begin position="294"/>
        <end position="315"/>
    </location>
</feature>
<proteinExistence type="predicted"/>
<feature type="transmembrane region" description="Helical" evidence="1">
    <location>
        <begin position="72"/>
        <end position="91"/>
    </location>
</feature>
<reference evidence="2 3" key="1">
    <citation type="submission" date="2023-04" db="EMBL/GenBank/DDBJ databases">
        <title>Fusibacter bizertensis strain WBS, isolated from littoral bottom sediments of the Arctic seas - biochemical and genomic analysis.</title>
        <authorList>
            <person name="Brioukhanov A.L."/>
        </authorList>
    </citation>
    <scope>NUCLEOTIDE SEQUENCE [LARGE SCALE GENOMIC DNA]</scope>
    <source>
        <strain evidence="2 3">WBS</strain>
    </source>
</reference>
<feature type="transmembrane region" description="Helical" evidence="1">
    <location>
        <begin position="97"/>
        <end position="118"/>
    </location>
</feature>
<comment type="caution">
    <text evidence="2">The sequence shown here is derived from an EMBL/GenBank/DDBJ whole genome shotgun (WGS) entry which is preliminary data.</text>
</comment>
<feature type="transmembrane region" description="Helical" evidence="1">
    <location>
        <begin position="159"/>
        <end position="179"/>
    </location>
</feature>
<evidence type="ECO:0000313" key="3">
    <source>
        <dbReference type="Proteomes" id="UP001158045"/>
    </source>
</evidence>
<keyword evidence="1" id="KW-0812">Transmembrane</keyword>
<dbReference type="Proteomes" id="UP001158045">
    <property type="component" value="Unassembled WGS sequence"/>
</dbReference>
<feature type="transmembrane region" description="Helical" evidence="1">
    <location>
        <begin position="229"/>
        <end position="249"/>
    </location>
</feature>
<feature type="transmembrane region" description="Helical" evidence="1">
    <location>
        <begin position="12"/>
        <end position="36"/>
    </location>
</feature>
<protein>
    <recommendedName>
        <fullName evidence="4">DUF4129 domain-containing protein</fullName>
    </recommendedName>
</protein>
<sequence>MRLFKNKKSSYASIIIKALEYTLFSVMMAITIAGIVRRETTAIENFNKIWGISIGLYFLSAFVNHKFENANSLVLTVFSMGAIVGSLILILGTTFYFFEIPLFIAFVFIWMKGINIEIHSEKIESLRTRILYGLIFFVLSYFVLFKTNLSGSYSFVSHYYIPFYGILGFMMLNLVNMYSAYASGNFKINENQNVDRFSKIALAISVIVLLAMQMRFFDTWHAINGFLSLIYDIIFKIISIVLFPILWVVEQFLALVKSRFAGEEIEKMDGLVKPSVMDIPQQDGIMITPGMETAFTIITWTLLILLGCFMIWKVYQQIAIKAKKRVSTGSEEREFVFNLKDAYRELFNRANNLNNSDKGPKHPVRRAYKEALIDLKSKGLSKPLDYTPKEYYEEYVDISSQLPEDEKSKFKKLTNEYQQIRFGSDGK</sequence>
<keyword evidence="1" id="KW-0472">Membrane</keyword>
<keyword evidence="3" id="KW-1185">Reference proteome</keyword>
<dbReference type="RefSeq" id="WP_281093603.1">
    <property type="nucleotide sequence ID" value="NZ_JARYZI010000003.1"/>
</dbReference>
<evidence type="ECO:0008006" key="4">
    <source>
        <dbReference type="Google" id="ProtNLM"/>
    </source>
</evidence>
<name>A0ABT6NBI8_9FIRM</name>
<feature type="transmembrane region" description="Helical" evidence="1">
    <location>
        <begin position="130"/>
        <end position="147"/>
    </location>
</feature>
<accession>A0ABT6NBI8</accession>